<evidence type="ECO:0000256" key="1">
    <source>
        <dbReference type="SAM" id="Coils"/>
    </source>
</evidence>
<feature type="domain" description="Phage-like element PBSX protein XkdF" evidence="3">
    <location>
        <begin position="43"/>
        <end position="157"/>
    </location>
</feature>
<sequence length="397" mass="45293">MPRELVNAHITHVSYVDKGANKKQFFLTKSEEKSTFQKEVRVFVNKEEEEQKLVYGVVYEPDVVDAHGDFMTAEEIEKAAHVFMKDYRNIDKQHDFNAGVGEVVESYIAPTDFKIGDEEIKKGSWVLVTKASDEIWEQIKKGEITGYSMAGTAEVIEKQEEKPVTKSNEDDEVKGFFNLLKNFFTGEKIQKGAVRDKYEQGKKARNFWAAMDSFETTIRSYNWQMDKYVFEEDETKIREAIQDFVDIMNEILLADNVLKAIGKPPEDIQKAGRKISAANMQKIKDAHAALADLIALEEEEEEVKKEDIEKLLDEKLSPIVKRLDEIEKGDSANPSGEGGGEEDITRQFSEILDAKLAPINERLEAVEKARSVSKQVDSEPLNQQTNQVAKSYMRLFK</sequence>
<dbReference type="OrthoDB" id="2080376at2"/>
<dbReference type="RefSeq" id="WP_064552391.1">
    <property type="nucleotide sequence ID" value="NZ_LXMA01000038.1"/>
</dbReference>
<feature type="region of interest" description="Disordered" evidence="2">
    <location>
        <begin position="326"/>
        <end position="345"/>
    </location>
</feature>
<evidence type="ECO:0000259" key="3">
    <source>
        <dbReference type="Pfam" id="PF14550"/>
    </source>
</evidence>
<evidence type="ECO:0000256" key="2">
    <source>
        <dbReference type="SAM" id="MobiDB-lite"/>
    </source>
</evidence>
<dbReference type="Proteomes" id="UP000078290">
    <property type="component" value="Unassembled WGS sequence"/>
</dbReference>
<evidence type="ECO:0000313" key="5">
    <source>
        <dbReference type="Proteomes" id="UP000078290"/>
    </source>
</evidence>
<gene>
    <name evidence="4" type="ORF">A7K69_10775</name>
</gene>
<reference evidence="5" key="1">
    <citation type="submission" date="2016-05" db="EMBL/GenBank/DDBJ databases">
        <authorList>
            <person name="Wang W."/>
            <person name="Zhu L."/>
        </authorList>
    </citation>
    <scope>NUCLEOTIDE SEQUENCE [LARGE SCALE GENOMIC DNA]</scope>
    <source>
        <strain evidence="5">W-2</strain>
    </source>
</reference>
<protein>
    <submittedName>
        <fullName evidence="4">Terminase</fullName>
    </submittedName>
</protein>
<dbReference type="Pfam" id="PF14550">
    <property type="entry name" value="Peptidase_S78_2"/>
    <property type="match status" value="1"/>
</dbReference>
<accession>A0A1B7KP74</accession>
<name>A0A1B7KP74_PARTM</name>
<dbReference type="InterPro" id="IPR027924">
    <property type="entry name" value="XkdF"/>
</dbReference>
<keyword evidence="1" id="KW-0175">Coiled coil</keyword>
<evidence type="ECO:0000313" key="4">
    <source>
        <dbReference type="EMBL" id="OAT71886.1"/>
    </source>
</evidence>
<organism evidence="4 5">
    <name type="scientific">Parageobacillus thermoglucosidasius</name>
    <name type="common">Geobacillus thermoglucosidasius</name>
    <dbReference type="NCBI Taxonomy" id="1426"/>
    <lineage>
        <taxon>Bacteria</taxon>
        <taxon>Bacillati</taxon>
        <taxon>Bacillota</taxon>
        <taxon>Bacilli</taxon>
        <taxon>Bacillales</taxon>
        <taxon>Anoxybacillaceae</taxon>
        <taxon>Parageobacillus</taxon>
    </lineage>
</organism>
<feature type="coiled-coil region" evidence="1">
    <location>
        <begin position="286"/>
        <end position="314"/>
    </location>
</feature>
<dbReference type="EMBL" id="LXMA01000038">
    <property type="protein sequence ID" value="OAT71886.1"/>
    <property type="molecule type" value="Genomic_DNA"/>
</dbReference>
<dbReference type="AlphaFoldDB" id="A0A1B7KP74"/>
<proteinExistence type="predicted"/>
<comment type="caution">
    <text evidence="4">The sequence shown here is derived from an EMBL/GenBank/DDBJ whole genome shotgun (WGS) entry which is preliminary data.</text>
</comment>